<feature type="transmembrane region" description="Helical" evidence="1">
    <location>
        <begin position="51"/>
        <end position="76"/>
    </location>
</feature>
<dbReference type="InParanoid" id="A8X2F4"/>
<dbReference type="GeneID" id="8589449"/>
<keyword evidence="3" id="KW-1185">Reference proteome</keyword>
<proteinExistence type="predicted"/>
<keyword evidence="1" id="KW-0472">Membrane</keyword>
<dbReference type="HOGENOM" id="CLU_042960_1_0_1"/>
<feature type="transmembrane region" description="Helical" evidence="1">
    <location>
        <begin position="137"/>
        <end position="157"/>
    </location>
</feature>
<feature type="transmembrane region" description="Helical" evidence="1">
    <location>
        <begin position="18"/>
        <end position="39"/>
    </location>
</feature>
<dbReference type="Pfam" id="PF10318">
    <property type="entry name" value="7TM_GPCR_Srh"/>
    <property type="match status" value="1"/>
</dbReference>
<evidence type="ECO:0000313" key="3">
    <source>
        <dbReference type="Proteomes" id="UP000008549"/>
    </source>
</evidence>
<evidence type="ECO:0000313" key="2">
    <source>
        <dbReference type="EMBL" id="CAP26814.1"/>
    </source>
</evidence>
<name>A8X2F4_CAEBR</name>
<dbReference type="InterPro" id="IPR019422">
    <property type="entry name" value="7TM_GPCR_serpentine_rcpt_Srh"/>
</dbReference>
<dbReference type="InterPro" id="IPR053220">
    <property type="entry name" value="Nematode_rcpt-like_serp_H"/>
</dbReference>
<dbReference type="AlphaFoldDB" id="A8X2F4"/>
<dbReference type="PANTHER" id="PTHR22941:SF27">
    <property type="entry name" value="SERPENTINE RECEPTOR, CLASS H"/>
    <property type="match status" value="1"/>
</dbReference>
<feature type="transmembrane region" description="Helical" evidence="1">
    <location>
        <begin position="96"/>
        <end position="116"/>
    </location>
</feature>
<dbReference type="PANTHER" id="PTHR22941">
    <property type="entry name" value="SERPENTINE RECEPTOR"/>
    <property type="match status" value="1"/>
</dbReference>
<evidence type="ECO:0000313" key="4">
    <source>
        <dbReference type="WormBase" id="CBG06521"/>
    </source>
</evidence>
<gene>
    <name evidence="2 4" type="ORF">CBG06521</name>
    <name evidence="2" type="ORF">CBG_06521</name>
</gene>
<dbReference type="RefSeq" id="XP_002647450.1">
    <property type="nucleotide sequence ID" value="XM_002647404.1"/>
</dbReference>
<keyword evidence="1" id="KW-0812">Transmembrane</keyword>
<feature type="transmembrane region" description="Helical" evidence="1">
    <location>
        <begin position="276"/>
        <end position="296"/>
    </location>
</feature>
<reference evidence="2 3" key="1">
    <citation type="journal article" date="2003" name="PLoS Biol.">
        <title>The genome sequence of Caenorhabditis briggsae: a platform for comparative genomics.</title>
        <authorList>
            <person name="Stein L.D."/>
            <person name="Bao Z."/>
            <person name="Blasiar D."/>
            <person name="Blumenthal T."/>
            <person name="Brent M.R."/>
            <person name="Chen N."/>
            <person name="Chinwalla A."/>
            <person name="Clarke L."/>
            <person name="Clee C."/>
            <person name="Coghlan A."/>
            <person name="Coulson A."/>
            <person name="D'Eustachio P."/>
            <person name="Fitch D.H."/>
            <person name="Fulton L.A."/>
            <person name="Fulton R.E."/>
            <person name="Griffiths-Jones S."/>
            <person name="Harris T.W."/>
            <person name="Hillier L.W."/>
            <person name="Kamath R."/>
            <person name="Kuwabara P.E."/>
            <person name="Mardis E.R."/>
            <person name="Marra M.A."/>
            <person name="Miner T.L."/>
            <person name="Minx P."/>
            <person name="Mullikin J.C."/>
            <person name="Plumb R.W."/>
            <person name="Rogers J."/>
            <person name="Schein J.E."/>
            <person name="Sohrmann M."/>
            <person name="Spieth J."/>
            <person name="Stajich J.E."/>
            <person name="Wei C."/>
            <person name="Willey D."/>
            <person name="Wilson R.K."/>
            <person name="Durbin R."/>
            <person name="Waterston R.H."/>
        </authorList>
    </citation>
    <scope>NUCLEOTIDE SEQUENCE [LARGE SCALE GENOMIC DNA]</scope>
    <source>
        <strain evidence="2 3">AF16</strain>
    </source>
</reference>
<feature type="transmembrane region" description="Helical" evidence="1">
    <location>
        <begin position="237"/>
        <end position="270"/>
    </location>
</feature>
<dbReference type="EMBL" id="HE601320">
    <property type="protein sequence ID" value="CAP26814.1"/>
    <property type="molecule type" value="Genomic_DNA"/>
</dbReference>
<dbReference type="OMA" id="GMMLLMH"/>
<feature type="transmembrane region" description="Helical" evidence="1">
    <location>
        <begin position="186"/>
        <end position="216"/>
    </location>
</feature>
<dbReference type="eggNOG" id="ENOG502TG9Y">
    <property type="taxonomic scope" value="Eukaryota"/>
</dbReference>
<dbReference type="Proteomes" id="UP000008549">
    <property type="component" value="Unassembled WGS sequence"/>
</dbReference>
<dbReference type="WormBase" id="CBG06521">
    <property type="protein sequence ID" value="CBP07346"/>
    <property type="gene ID" value="WBGene00028785"/>
</dbReference>
<dbReference type="SUPFAM" id="SSF81321">
    <property type="entry name" value="Family A G protein-coupled receptor-like"/>
    <property type="match status" value="1"/>
</dbReference>
<keyword evidence="1" id="KW-1133">Transmembrane helix</keyword>
<accession>A8X2F4</accession>
<evidence type="ECO:0000256" key="1">
    <source>
        <dbReference type="SAM" id="Phobius"/>
    </source>
</evidence>
<sequence length="355" mass="39896">MCLWRNSPYELDSFAPSILHKLAIIELPVHLLAAYVIIFKTPPTMKSVKGMMLLMHLCGAYLDLFISALSNQYFVFPAAAGYTQGLYTYLGVPIRWQGYMYVNGLCLTGVSILGFFENRFTAVVRGKKASLLHEKWRLFYIVGNYVFAVVFIFPITFTAPEQTYGKAYVREILPCVPNEIIEHPQFFVYAIDVTLLTCIISFASIVITLQCIYFFSRTLIYLSSRKAKSQRTYNLQLQFFIALSIQIIIPICAIIGPVGYIAFACATSYFDQALNNIFVNVIAFHGLISSVVMLGVHKPYRQAVFGMVKCAYLEKKFMGSSAHVEGTTAVVLSSKRPSIHPPVYIGPGHNYLPVD</sequence>
<organism evidence="2 3">
    <name type="scientific">Caenorhabditis briggsae</name>
    <dbReference type="NCBI Taxonomy" id="6238"/>
    <lineage>
        <taxon>Eukaryota</taxon>
        <taxon>Metazoa</taxon>
        <taxon>Ecdysozoa</taxon>
        <taxon>Nematoda</taxon>
        <taxon>Chromadorea</taxon>
        <taxon>Rhabditida</taxon>
        <taxon>Rhabditina</taxon>
        <taxon>Rhabditomorpha</taxon>
        <taxon>Rhabditoidea</taxon>
        <taxon>Rhabditidae</taxon>
        <taxon>Peloderinae</taxon>
        <taxon>Caenorhabditis</taxon>
    </lineage>
</organism>
<protein>
    <submittedName>
        <fullName evidence="2">Protein CBG06521</fullName>
    </submittedName>
</protein>
<dbReference type="CTD" id="8589449"/>
<dbReference type="KEGG" id="cbr:CBG_06521"/>
<reference evidence="2 3" key="2">
    <citation type="journal article" date="2011" name="PLoS Genet.">
        <title>Caenorhabditis briggsae recombinant inbred line genotypes reveal inter-strain incompatibility and the evolution of recombination.</title>
        <authorList>
            <person name="Ross J.A."/>
            <person name="Koboldt D.C."/>
            <person name="Staisch J.E."/>
            <person name="Chamberlin H.M."/>
            <person name="Gupta B.P."/>
            <person name="Miller R.D."/>
            <person name="Baird S.E."/>
            <person name="Haag E.S."/>
        </authorList>
    </citation>
    <scope>NUCLEOTIDE SEQUENCE [LARGE SCALE GENOMIC DNA]</scope>
    <source>
        <strain evidence="2 3">AF16</strain>
    </source>
</reference>